<dbReference type="InterPro" id="IPR050649">
    <property type="entry name" value="Paired_Homeobox_TFs"/>
</dbReference>
<comment type="caution">
    <text evidence="6">The sequence shown here is derived from an EMBL/GenBank/DDBJ whole genome shotgun (WGS) entry which is preliminary data.</text>
</comment>
<dbReference type="STRING" id="6689.A0A3R7PC94"/>
<comment type="subcellular location">
    <subcellularLocation>
        <location evidence="1 2 3">Nucleus</location>
    </subcellularLocation>
</comment>
<evidence type="ECO:0000313" key="7">
    <source>
        <dbReference type="Proteomes" id="UP000283509"/>
    </source>
</evidence>
<dbReference type="EMBL" id="QCYY01002927">
    <property type="protein sequence ID" value="ROT66481.1"/>
    <property type="molecule type" value="Genomic_DNA"/>
</dbReference>
<dbReference type="GO" id="GO:0000981">
    <property type="term" value="F:DNA-binding transcription factor activity, RNA polymerase II-specific"/>
    <property type="evidence" value="ECO:0007669"/>
    <property type="project" value="TreeGrafter"/>
</dbReference>
<gene>
    <name evidence="6" type="ORF">C7M84_015481</name>
</gene>
<keyword evidence="7" id="KW-1185">Reference proteome</keyword>
<dbReference type="InterPro" id="IPR009057">
    <property type="entry name" value="Homeodomain-like_sf"/>
</dbReference>
<evidence type="ECO:0000256" key="2">
    <source>
        <dbReference type="PROSITE-ProRule" id="PRU00108"/>
    </source>
</evidence>
<organism evidence="6 7">
    <name type="scientific">Penaeus vannamei</name>
    <name type="common">Whiteleg shrimp</name>
    <name type="synonym">Litopenaeus vannamei</name>
    <dbReference type="NCBI Taxonomy" id="6689"/>
    <lineage>
        <taxon>Eukaryota</taxon>
        <taxon>Metazoa</taxon>
        <taxon>Ecdysozoa</taxon>
        <taxon>Arthropoda</taxon>
        <taxon>Crustacea</taxon>
        <taxon>Multicrustacea</taxon>
        <taxon>Malacostraca</taxon>
        <taxon>Eumalacostraca</taxon>
        <taxon>Eucarida</taxon>
        <taxon>Decapoda</taxon>
        <taxon>Dendrobranchiata</taxon>
        <taxon>Penaeoidea</taxon>
        <taxon>Penaeidae</taxon>
        <taxon>Penaeus</taxon>
    </lineage>
</organism>
<dbReference type="AlphaFoldDB" id="A0A3R7PC94"/>
<dbReference type="Proteomes" id="UP000283509">
    <property type="component" value="Unassembled WGS sequence"/>
</dbReference>
<name>A0A3R7PC94_PENVA</name>
<evidence type="ECO:0000259" key="5">
    <source>
        <dbReference type="PROSITE" id="PS50071"/>
    </source>
</evidence>
<feature type="domain" description="Homeobox" evidence="5">
    <location>
        <begin position="171"/>
        <end position="231"/>
    </location>
</feature>
<sequence>MGFCVWASCMIYSAQRIRHITLYAASFAPFNSPPLPFPSSFPSPSPPPPLPIPLLPSPSPSLSLGHHLRQLTNVEDPSIAIGSSADRVLPLLSLLSSRSSPSPPSAEPFFLHLSPYRPISYGDRSVVRRLAPCAVYSALISLFIAVKQTCSGSDVEDGSEDEDDPQMMLKRKQRRSRTTFTAHQLDELEKAFERTQYPDIYTREELAQRTKLTEARIQISPQKRQARPKRVDGAKTQRFSQNDNRVLSVLMGQRLNGFLKMTTAS</sequence>
<dbReference type="PROSITE" id="PS50071">
    <property type="entry name" value="HOMEOBOX_2"/>
    <property type="match status" value="1"/>
</dbReference>
<dbReference type="SUPFAM" id="SSF46689">
    <property type="entry name" value="Homeodomain-like"/>
    <property type="match status" value="1"/>
</dbReference>
<keyword evidence="2 3" id="KW-0238">DNA-binding</keyword>
<dbReference type="SMART" id="SM00389">
    <property type="entry name" value="HOX"/>
    <property type="match status" value="1"/>
</dbReference>
<dbReference type="Pfam" id="PF00046">
    <property type="entry name" value="Homeodomain"/>
    <property type="match status" value="1"/>
</dbReference>
<accession>A0A3R7PC94</accession>
<reference evidence="6 7" key="2">
    <citation type="submission" date="2019-01" db="EMBL/GenBank/DDBJ databases">
        <title>The decoding of complex shrimp genome reveals the adaptation for benthos swimmer, frequently molting mechanism and breeding impact on genome.</title>
        <authorList>
            <person name="Sun Y."/>
            <person name="Gao Y."/>
            <person name="Yu Y."/>
        </authorList>
    </citation>
    <scope>NUCLEOTIDE SEQUENCE [LARGE SCALE GENOMIC DNA]</scope>
    <source>
        <tissue evidence="6">Muscle</tissue>
    </source>
</reference>
<dbReference type="OrthoDB" id="3225452at2759"/>
<dbReference type="FunFam" id="1.10.10.60:FF:000710">
    <property type="entry name" value="Paired box 7a"/>
    <property type="match status" value="1"/>
</dbReference>
<proteinExistence type="predicted"/>
<evidence type="ECO:0000256" key="3">
    <source>
        <dbReference type="RuleBase" id="RU000682"/>
    </source>
</evidence>
<dbReference type="InterPro" id="IPR001356">
    <property type="entry name" value="HD"/>
</dbReference>
<reference evidence="6 7" key="1">
    <citation type="submission" date="2018-04" db="EMBL/GenBank/DDBJ databases">
        <authorList>
            <person name="Zhang X."/>
            <person name="Yuan J."/>
            <person name="Li F."/>
            <person name="Xiang J."/>
        </authorList>
    </citation>
    <scope>NUCLEOTIDE SEQUENCE [LARGE SCALE GENOMIC DNA]</scope>
    <source>
        <tissue evidence="6">Muscle</tissue>
    </source>
</reference>
<feature type="compositionally biased region" description="Acidic residues" evidence="4">
    <location>
        <begin position="154"/>
        <end position="165"/>
    </location>
</feature>
<dbReference type="GO" id="GO:0000977">
    <property type="term" value="F:RNA polymerase II transcription regulatory region sequence-specific DNA binding"/>
    <property type="evidence" value="ECO:0007669"/>
    <property type="project" value="TreeGrafter"/>
</dbReference>
<protein>
    <submittedName>
        <fullName evidence="6">Paired box protein Pax-7</fullName>
    </submittedName>
</protein>
<evidence type="ECO:0000256" key="4">
    <source>
        <dbReference type="SAM" id="MobiDB-lite"/>
    </source>
</evidence>
<dbReference type="CDD" id="cd00086">
    <property type="entry name" value="homeodomain"/>
    <property type="match status" value="1"/>
</dbReference>
<feature type="region of interest" description="Disordered" evidence="4">
    <location>
        <begin position="153"/>
        <end position="176"/>
    </location>
</feature>
<feature type="DNA-binding region" description="Homeobox" evidence="2">
    <location>
        <begin position="173"/>
        <end position="232"/>
    </location>
</feature>
<keyword evidence="2 3" id="KW-0539">Nucleus</keyword>
<dbReference type="PANTHER" id="PTHR24329:SF543">
    <property type="entry name" value="FI01017P-RELATED"/>
    <property type="match status" value="1"/>
</dbReference>
<evidence type="ECO:0000313" key="6">
    <source>
        <dbReference type="EMBL" id="ROT66481.1"/>
    </source>
</evidence>
<keyword evidence="2 3" id="KW-0371">Homeobox</keyword>
<dbReference type="GO" id="GO:0005634">
    <property type="term" value="C:nucleus"/>
    <property type="evidence" value="ECO:0007669"/>
    <property type="project" value="UniProtKB-SubCell"/>
</dbReference>
<evidence type="ECO:0000256" key="1">
    <source>
        <dbReference type="ARBA" id="ARBA00004123"/>
    </source>
</evidence>
<dbReference type="PANTHER" id="PTHR24329">
    <property type="entry name" value="HOMEOBOX PROTEIN ARISTALESS"/>
    <property type="match status" value="1"/>
</dbReference>
<dbReference type="Gene3D" id="1.10.10.60">
    <property type="entry name" value="Homeodomain-like"/>
    <property type="match status" value="1"/>
</dbReference>
<feature type="region of interest" description="Disordered" evidence="4">
    <location>
        <begin position="213"/>
        <end position="235"/>
    </location>
</feature>